<reference evidence="2" key="1">
    <citation type="submission" date="2021-04" db="EMBL/GenBank/DDBJ databases">
        <authorList>
            <person name="Rodrigo-Torres L."/>
            <person name="Arahal R. D."/>
            <person name="Lucena T."/>
        </authorList>
    </citation>
    <scope>NUCLEOTIDE SEQUENCE</scope>
    <source>
        <strain evidence="2">CECT 9275</strain>
    </source>
</reference>
<keyword evidence="3" id="KW-1185">Reference proteome</keyword>
<accession>A0A916N534</accession>
<protein>
    <submittedName>
        <fullName evidence="2">Uncharacterized protein</fullName>
    </submittedName>
</protein>
<dbReference type="EMBL" id="CAJRAF010000001">
    <property type="protein sequence ID" value="CAG4994916.1"/>
    <property type="molecule type" value="Genomic_DNA"/>
</dbReference>
<proteinExistence type="predicted"/>
<dbReference type="Proteomes" id="UP000680038">
    <property type="component" value="Unassembled WGS sequence"/>
</dbReference>
<dbReference type="AlphaFoldDB" id="A0A916N534"/>
<evidence type="ECO:0000313" key="3">
    <source>
        <dbReference type="Proteomes" id="UP000680038"/>
    </source>
</evidence>
<organism evidence="2 3">
    <name type="scientific">Dyadobacter helix</name>
    <dbReference type="NCBI Taxonomy" id="2822344"/>
    <lineage>
        <taxon>Bacteria</taxon>
        <taxon>Pseudomonadati</taxon>
        <taxon>Bacteroidota</taxon>
        <taxon>Cytophagia</taxon>
        <taxon>Cytophagales</taxon>
        <taxon>Spirosomataceae</taxon>
        <taxon>Dyadobacter</taxon>
    </lineage>
</organism>
<name>A0A916N534_9BACT</name>
<gene>
    <name evidence="2" type="ORF">DYBT9275_01497</name>
</gene>
<evidence type="ECO:0000256" key="1">
    <source>
        <dbReference type="SAM" id="MobiDB-lite"/>
    </source>
</evidence>
<sequence>MKDDPGQLLRGYSAEMKPMNGDRDTEGSGIKVGA</sequence>
<evidence type="ECO:0000313" key="2">
    <source>
        <dbReference type="EMBL" id="CAG4994916.1"/>
    </source>
</evidence>
<feature type="region of interest" description="Disordered" evidence="1">
    <location>
        <begin position="1"/>
        <end position="34"/>
    </location>
</feature>
<comment type="caution">
    <text evidence="2">The sequence shown here is derived from an EMBL/GenBank/DDBJ whole genome shotgun (WGS) entry which is preliminary data.</text>
</comment>